<evidence type="ECO:0000256" key="1">
    <source>
        <dbReference type="SAM" id="MobiDB-lite"/>
    </source>
</evidence>
<dbReference type="EMBL" id="JAPDHZ010000006">
    <property type="protein sequence ID" value="MDG0794343.1"/>
    <property type="molecule type" value="Genomic_DNA"/>
</dbReference>
<accession>A0A9X4QPX2</accession>
<feature type="compositionally biased region" description="Polar residues" evidence="1">
    <location>
        <begin position="23"/>
        <end position="36"/>
    </location>
</feature>
<proteinExistence type="predicted"/>
<dbReference type="RefSeq" id="WP_277568095.1">
    <property type="nucleotide sequence ID" value="NZ_JAPDHZ010000006.1"/>
</dbReference>
<organism evidence="2 3">
    <name type="scientific">Cohnella ginsengisoli</name>
    <dbReference type="NCBI Taxonomy" id="425004"/>
    <lineage>
        <taxon>Bacteria</taxon>
        <taxon>Bacillati</taxon>
        <taxon>Bacillota</taxon>
        <taxon>Bacilli</taxon>
        <taxon>Bacillales</taxon>
        <taxon>Paenibacillaceae</taxon>
        <taxon>Cohnella</taxon>
    </lineage>
</organism>
<evidence type="ECO:0000313" key="2">
    <source>
        <dbReference type="EMBL" id="MDG0794343.1"/>
    </source>
</evidence>
<protein>
    <submittedName>
        <fullName evidence="2">Uncharacterized protein</fullName>
    </submittedName>
</protein>
<name>A0A9X4QPX2_9BACL</name>
<dbReference type="Proteomes" id="UP001153387">
    <property type="component" value="Unassembled WGS sequence"/>
</dbReference>
<dbReference type="AlphaFoldDB" id="A0A9X4QPX2"/>
<feature type="region of interest" description="Disordered" evidence="1">
    <location>
        <begin position="13"/>
        <end position="47"/>
    </location>
</feature>
<sequence>MCKPNGCAGICPGGCRREETRSGPETTGRGNETASASGDKKRKADRK</sequence>
<comment type="caution">
    <text evidence="2">The sequence shown here is derived from an EMBL/GenBank/DDBJ whole genome shotgun (WGS) entry which is preliminary data.</text>
</comment>
<keyword evidence="3" id="KW-1185">Reference proteome</keyword>
<gene>
    <name evidence="2" type="ORF">OMP38_28530</name>
</gene>
<reference evidence="2 3" key="1">
    <citation type="submission" date="2022-10" db="EMBL/GenBank/DDBJ databases">
        <title>Comparative genomic analysis of Cohnella hashimotonis sp. nov., isolated from the International Space Station.</title>
        <authorList>
            <person name="Simpson A."/>
            <person name="Venkateswaran K."/>
        </authorList>
    </citation>
    <scope>NUCLEOTIDE SEQUENCE [LARGE SCALE GENOMIC DNA]</scope>
    <source>
        <strain evidence="2 3">DSM 18997</strain>
    </source>
</reference>
<evidence type="ECO:0000313" key="3">
    <source>
        <dbReference type="Proteomes" id="UP001153387"/>
    </source>
</evidence>